<dbReference type="AlphaFoldDB" id="A0A090MFJ0"/>
<feature type="region of interest" description="Disordered" evidence="1">
    <location>
        <begin position="73"/>
        <end position="117"/>
    </location>
</feature>
<dbReference type="Pfam" id="PF20150">
    <property type="entry name" value="2EXR"/>
    <property type="match status" value="1"/>
</dbReference>
<sequence>MTALNLDSGAQAPTAYQQQHTSSTIKAPIKFDIPQDCRTFEPFARLPPEIRAQIWQNTLDTPGMHFLKIETETETGTETSSTGTGRWWMKESLPNPLSISSDEEDQADPLTPAPAEEKLPTQKAILTPLYPTQTADISYYISLHKQLTKLTVTCNESASIARSLVSRPTAFRLESGRLVSLSRSDIIYLEYLPPDCYEGGSVRFTRVLDCPGLEHIRKVAMRYCHKWSQGKAQRRCPNCGQLHDIPGNLTYPKHLYRFLAQYLPNLEEFYFVDYLILPKSPSVAPGTSRSSFEGGNRSFFEVDEQNWKISSRVLECKSWLQGQFIKYTKASKLSKHKNPERVKFGVLACQWRVEPPLAPKRAPVTPVKKGRNKRAHSEEHSFFSRARGPISPVAYLPYEATVHYPFVFNACGSNRYEFTFSMTL</sequence>
<feature type="domain" description="2EXR" evidence="2">
    <location>
        <begin position="40"/>
        <end position="161"/>
    </location>
</feature>
<feature type="region of interest" description="Disordered" evidence="1">
    <location>
        <begin position="1"/>
        <end position="23"/>
    </location>
</feature>
<gene>
    <name evidence="3" type="ORF">BN850_0051360</name>
</gene>
<reference evidence="3" key="1">
    <citation type="submission" date="2013-05" db="EMBL/GenBank/DDBJ databases">
        <title>Draft genome sequences of six wheat associated Fusarium spp. isolates.</title>
        <authorList>
            <person name="Moolhuijzen P.M."/>
            <person name="Manners J.M."/>
            <person name="Wilcox S."/>
            <person name="Bellgard M.I."/>
            <person name="Gardiner D.M."/>
        </authorList>
    </citation>
    <scope>NUCLEOTIDE SEQUENCE</scope>
    <source>
        <strain evidence="3">CS3069</strain>
    </source>
</reference>
<evidence type="ECO:0000259" key="2">
    <source>
        <dbReference type="Pfam" id="PF20150"/>
    </source>
</evidence>
<feature type="compositionally biased region" description="Low complexity" evidence="1">
    <location>
        <begin position="74"/>
        <end position="85"/>
    </location>
</feature>
<comment type="caution">
    <text evidence="3">The sequence shown here is derived from an EMBL/GenBank/DDBJ whole genome shotgun (WGS) entry which is preliminary data.</text>
</comment>
<organism evidence="3">
    <name type="scientific">Fusarium clavum</name>
    <dbReference type="NCBI Taxonomy" id="2594811"/>
    <lineage>
        <taxon>Eukaryota</taxon>
        <taxon>Fungi</taxon>
        <taxon>Dikarya</taxon>
        <taxon>Ascomycota</taxon>
        <taxon>Pezizomycotina</taxon>
        <taxon>Sordariomycetes</taxon>
        <taxon>Hypocreomycetidae</taxon>
        <taxon>Hypocreales</taxon>
        <taxon>Nectriaceae</taxon>
        <taxon>Fusarium</taxon>
        <taxon>Fusarium incarnatum-equiseti species complex</taxon>
    </lineage>
</organism>
<name>A0A090MFJ0_9HYPO</name>
<accession>A0A090MFJ0</accession>
<proteinExistence type="predicted"/>
<dbReference type="InterPro" id="IPR045518">
    <property type="entry name" value="2EXR"/>
</dbReference>
<feature type="compositionally biased region" description="Polar residues" evidence="1">
    <location>
        <begin position="14"/>
        <end position="23"/>
    </location>
</feature>
<protein>
    <submittedName>
        <fullName evidence="3">WGS project CBMI000000000 data, contig CS3069_c001151</fullName>
    </submittedName>
</protein>
<dbReference type="EMBL" id="CBMI010001149">
    <property type="protein sequence ID" value="CEG04430.1"/>
    <property type="molecule type" value="Genomic_DNA"/>
</dbReference>
<evidence type="ECO:0000313" key="3">
    <source>
        <dbReference type="EMBL" id="CEG04430.1"/>
    </source>
</evidence>
<evidence type="ECO:0000256" key="1">
    <source>
        <dbReference type="SAM" id="MobiDB-lite"/>
    </source>
</evidence>